<dbReference type="GO" id="GO:0003677">
    <property type="term" value="F:DNA binding"/>
    <property type="evidence" value="ECO:0007669"/>
    <property type="project" value="InterPro"/>
</dbReference>
<keyword evidence="3" id="KW-0754">Steroid-binding</keyword>
<accession>A0A8T2J6Z8</accession>
<organism evidence="6 7">
    <name type="scientific">Hymenochirus boettgeri</name>
    <name type="common">Congo dwarf clawed frog</name>
    <dbReference type="NCBI Taxonomy" id="247094"/>
    <lineage>
        <taxon>Eukaryota</taxon>
        <taxon>Metazoa</taxon>
        <taxon>Chordata</taxon>
        <taxon>Craniata</taxon>
        <taxon>Vertebrata</taxon>
        <taxon>Euteleostomi</taxon>
        <taxon>Amphibia</taxon>
        <taxon>Batrachia</taxon>
        <taxon>Anura</taxon>
        <taxon>Pipoidea</taxon>
        <taxon>Pipidae</taxon>
        <taxon>Pipinae</taxon>
        <taxon>Hymenochirus</taxon>
    </lineage>
</organism>
<dbReference type="Pfam" id="PF02155">
    <property type="entry name" value="GCR"/>
    <property type="match status" value="1"/>
</dbReference>
<keyword evidence="4" id="KW-0446">Lipid-binding</keyword>
<proteinExistence type="inferred from homology"/>
<dbReference type="AlphaFoldDB" id="A0A8T2J6Z8"/>
<evidence type="ECO:0000256" key="2">
    <source>
        <dbReference type="ARBA" id="ARBA00005413"/>
    </source>
</evidence>
<gene>
    <name evidence="6" type="ORF">GDO86_005454</name>
</gene>
<comment type="caution">
    <text evidence="6">The sequence shown here is derived from an EMBL/GenBank/DDBJ whole genome shotgun (WGS) entry which is preliminary data.</text>
</comment>
<name>A0A8T2J6Z8_9PIPI</name>
<feature type="compositionally biased region" description="Polar residues" evidence="5">
    <location>
        <begin position="150"/>
        <end position="172"/>
    </location>
</feature>
<reference evidence="6" key="1">
    <citation type="thesis" date="2020" institute="ProQuest LLC" country="789 East Eisenhower Parkway, Ann Arbor, MI, USA">
        <title>Comparative Genomics and Chromosome Evolution.</title>
        <authorList>
            <person name="Mudd A.B."/>
        </authorList>
    </citation>
    <scope>NUCLEOTIDE SEQUENCE</scope>
    <source>
        <strain evidence="6">Female2</strain>
        <tissue evidence="6">Blood</tissue>
    </source>
</reference>
<evidence type="ECO:0000313" key="7">
    <source>
        <dbReference type="Proteomes" id="UP000812440"/>
    </source>
</evidence>
<comment type="similarity">
    <text evidence="2">Belongs to the nuclear hormone receptor family. NR3 subfamily.</text>
</comment>
<feature type="region of interest" description="Disordered" evidence="5">
    <location>
        <begin position="1"/>
        <end position="21"/>
    </location>
</feature>
<dbReference type="PRINTS" id="PR00528">
    <property type="entry name" value="GLCORTICOIDR"/>
</dbReference>
<dbReference type="GO" id="GO:0005496">
    <property type="term" value="F:steroid binding"/>
    <property type="evidence" value="ECO:0007669"/>
    <property type="project" value="UniProtKB-KW"/>
</dbReference>
<evidence type="ECO:0000256" key="5">
    <source>
        <dbReference type="SAM" id="MobiDB-lite"/>
    </source>
</evidence>
<evidence type="ECO:0000256" key="4">
    <source>
        <dbReference type="ARBA" id="ARBA00023121"/>
    </source>
</evidence>
<dbReference type="GO" id="GO:0004883">
    <property type="term" value="F:nuclear glucocorticoid receptor activity"/>
    <property type="evidence" value="ECO:0007669"/>
    <property type="project" value="InterPro"/>
</dbReference>
<evidence type="ECO:0000256" key="3">
    <source>
        <dbReference type="ARBA" id="ARBA00022665"/>
    </source>
</evidence>
<evidence type="ECO:0000313" key="6">
    <source>
        <dbReference type="EMBL" id="KAG8439234.1"/>
    </source>
</evidence>
<dbReference type="OrthoDB" id="5789523at2759"/>
<comment type="subcellular location">
    <subcellularLocation>
        <location evidence="1">Nucleus</location>
    </subcellularLocation>
</comment>
<dbReference type="EMBL" id="JAACNH010000006">
    <property type="protein sequence ID" value="KAG8439234.1"/>
    <property type="molecule type" value="Genomic_DNA"/>
</dbReference>
<feature type="region of interest" description="Disordered" evidence="5">
    <location>
        <begin position="133"/>
        <end position="172"/>
    </location>
</feature>
<protein>
    <recommendedName>
        <fullName evidence="8">Glucocorticoid receptor</fullName>
    </recommendedName>
</protein>
<dbReference type="InterPro" id="IPR001409">
    <property type="entry name" value="Glcrtcd_rcpt"/>
</dbReference>
<evidence type="ECO:0000256" key="1">
    <source>
        <dbReference type="ARBA" id="ARBA00004123"/>
    </source>
</evidence>
<dbReference type="Proteomes" id="UP000812440">
    <property type="component" value="Chromosome 3"/>
</dbReference>
<evidence type="ECO:0008006" key="8">
    <source>
        <dbReference type="Google" id="ProtNLM"/>
    </source>
</evidence>
<dbReference type="GO" id="GO:0005634">
    <property type="term" value="C:nucleus"/>
    <property type="evidence" value="ECO:0007669"/>
    <property type="project" value="UniProtKB-SubCell"/>
</dbReference>
<sequence length="388" mass="42184">MDPKDLIKVPNGSQAKGLPPYSEKPANVIDFFVNYRGGASTSKSTTCPTPPTLQTETRQQVQKQQNVAGDSANGLNNVPQPDLSKAVSLSMGLYMGETDTKVMGNELTYPQQGISSGETDFRLLEESIASLQAKSSVSEDPGGFKCDFSPQPSTSMQGQRGSNGSSTTKLYPKDQSTFDLLQDLDIPPDSVKHDKDSPWLDPLFDEEDAVDLLSPDDHFLIRSEEVHEGCKPLVLPEGTQRLADHVEELLMTSSNLHIPQVKTEKEDYIELCTPGIVKQEKFGPIYCVGSFPGPSIFGNKASAISVHGVSTSGGQMYHYDLNTSPISQNQQDQKPIFNLGPVMTGVSESWNKCHGSGDENVASPGNVNYQSRSLYSNGYTSCLRGNTY</sequence>
<keyword evidence="7" id="KW-1185">Reference proteome</keyword>